<feature type="compositionally biased region" description="Low complexity" evidence="1">
    <location>
        <begin position="1"/>
        <end position="14"/>
    </location>
</feature>
<feature type="compositionally biased region" description="Basic and acidic residues" evidence="1">
    <location>
        <begin position="39"/>
        <end position="50"/>
    </location>
</feature>
<dbReference type="Proteomes" id="UP000604473">
    <property type="component" value="Unassembled WGS sequence"/>
</dbReference>
<feature type="region of interest" description="Disordered" evidence="1">
    <location>
        <begin position="1"/>
        <end position="79"/>
    </location>
</feature>
<protein>
    <submittedName>
        <fullName evidence="2">Cell division protein FtsZ</fullName>
    </submittedName>
</protein>
<gene>
    <name evidence="2" type="ORF">JMM60_13715</name>
</gene>
<keyword evidence="2" id="KW-0131">Cell cycle</keyword>
<feature type="region of interest" description="Disordered" evidence="1">
    <location>
        <begin position="92"/>
        <end position="181"/>
    </location>
</feature>
<name>A0ABS1RUS2_RHOSU</name>
<sequence length="181" mass="19674">APAAQAQRPAVAARETVQEPTQEPSLFSGFDPANAGFAADERAETARDGADLPPPAYQPEENPEAETFVAPQPRNAGEPTPEALARLRAAVAKTPARQPVHTPMAATAQDDPRGDKGRFGIGSLINRMSGHAPEQTERNPHTFRQQPPLYSRGQVAQQEEEDLDPDQERIEIPAFLRRQAN</sequence>
<evidence type="ECO:0000256" key="1">
    <source>
        <dbReference type="SAM" id="MobiDB-lite"/>
    </source>
</evidence>
<evidence type="ECO:0000313" key="3">
    <source>
        <dbReference type="Proteomes" id="UP000604473"/>
    </source>
</evidence>
<dbReference type="EMBL" id="JAESJJ010000019">
    <property type="protein sequence ID" value="MBL3609841.1"/>
    <property type="molecule type" value="Genomic_DNA"/>
</dbReference>
<comment type="caution">
    <text evidence="2">The sequence shown here is derived from an EMBL/GenBank/DDBJ whole genome shotgun (WGS) entry which is preliminary data.</text>
</comment>
<keyword evidence="3" id="KW-1185">Reference proteome</keyword>
<reference evidence="2 3" key="1">
    <citation type="submission" date="2021-01" db="EMBL/GenBank/DDBJ databases">
        <title>Draft genomes of Rhodovulum sulfidophilum.</title>
        <authorList>
            <person name="Guzman M.S."/>
        </authorList>
    </citation>
    <scope>NUCLEOTIDE SEQUENCE [LARGE SCALE GENOMIC DNA]</scope>
    <source>
        <strain evidence="2 3">AB35</strain>
    </source>
</reference>
<accession>A0ABS1RUS2</accession>
<dbReference type="GO" id="GO:0051301">
    <property type="term" value="P:cell division"/>
    <property type="evidence" value="ECO:0007669"/>
    <property type="project" value="UniProtKB-KW"/>
</dbReference>
<proteinExistence type="predicted"/>
<organism evidence="2 3">
    <name type="scientific">Rhodovulum sulfidophilum</name>
    <name type="common">Rhodobacter sulfidophilus</name>
    <dbReference type="NCBI Taxonomy" id="35806"/>
    <lineage>
        <taxon>Bacteria</taxon>
        <taxon>Pseudomonadati</taxon>
        <taxon>Pseudomonadota</taxon>
        <taxon>Alphaproteobacteria</taxon>
        <taxon>Rhodobacterales</taxon>
        <taxon>Paracoccaceae</taxon>
        <taxon>Rhodovulum</taxon>
    </lineage>
</organism>
<evidence type="ECO:0000313" key="2">
    <source>
        <dbReference type="EMBL" id="MBL3609841.1"/>
    </source>
</evidence>
<keyword evidence="2" id="KW-0132">Cell division</keyword>
<feature type="non-terminal residue" evidence="2">
    <location>
        <position position="1"/>
    </location>
</feature>